<dbReference type="RefSeq" id="WP_008240623.1">
    <property type="nucleotide sequence ID" value="NZ_AJJU01000032.1"/>
</dbReference>
<gene>
    <name evidence="1" type="ORF">W5A_11094</name>
</gene>
<keyword evidence="2" id="KW-1185">Reference proteome</keyword>
<dbReference type="STRING" id="946077.W5A_11094"/>
<dbReference type="PATRIC" id="fig|946077.3.peg.2236"/>
<dbReference type="PANTHER" id="PTHR41368">
    <property type="entry name" value="PROTEIN YGHO"/>
    <property type="match status" value="1"/>
</dbReference>
<accession>I0W8Z1</accession>
<comment type="caution">
    <text evidence="1">The sequence shown here is derived from an EMBL/GenBank/DDBJ whole genome shotgun (WGS) entry which is preliminary data.</text>
</comment>
<dbReference type="EMBL" id="AJJU01000032">
    <property type="protein sequence ID" value="EID72857.1"/>
    <property type="molecule type" value="Genomic_DNA"/>
</dbReference>
<proteinExistence type="predicted"/>
<dbReference type="SUPFAM" id="SSF55729">
    <property type="entry name" value="Acyl-CoA N-acyltransferases (Nat)"/>
    <property type="match status" value="1"/>
</dbReference>
<evidence type="ECO:0000313" key="2">
    <source>
        <dbReference type="Proteomes" id="UP000005938"/>
    </source>
</evidence>
<dbReference type="eggNOG" id="COG0456">
    <property type="taxonomic scope" value="Bacteria"/>
</dbReference>
<dbReference type="InterPro" id="IPR039968">
    <property type="entry name" value="BcerS-like"/>
</dbReference>
<name>I0W8Z1_9FLAO</name>
<protein>
    <recommendedName>
        <fullName evidence="3">GTP cyclohydrolase</fullName>
    </recommendedName>
</protein>
<dbReference type="InterPro" id="IPR016181">
    <property type="entry name" value="Acyl_CoA_acyltransferase"/>
</dbReference>
<evidence type="ECO:0008006" key="3">
    <source>
        <dbReference type="Google" id="ProtNLM"/>
    </source>
</evidence>
<organism evidence="1 2">
    <name type="scientific">Imtechella halotolerans K1</name>
    <dbReference type="NCBI Taxonomy" id="946077"/>
    <lineage>
        <taxon>Bacteria</taxon>
        <taxon>Pseudomonadati</taxon>
        <taxon>Bacteroidota</taxon>
        <taxon>Flavobacteriia</taxon>
        <taxon>Flavobacteriales</taxon>
        <taxon>Flavobacteriaceae</taxon>
        <taxon>Imtechella</taxon>
    </lineage>
</organism>
<dbReference type="OrthoDB" id="9806005at2"/>
<evidence type="ECO:0000313" key="1">
    <source>
        <dbReference type="EMBL" id="EID72857.1"/>
    </source>
</evidence>
<reference evidence="1 2" key="1">
    <citation type="journal article" date="2012" name="J. Bacteriol.">
        <title>Genome Sequence of the Halotolerant Bacterium Imtechella halotolerans K1T.</title>
        <authorList>
            <person name="Kumar S."/>
            <person name="Vikram S."/>
            <person name="Subramanian S."/>
            <person name="Raghava G.P."/>
            <person name="Pinnaka A.K."/>
        </authorList>
    </citation>
    <scope>NUCLEOTIDE SEQUENCE [LARGE SCALE GENOMIC DNA]</scope>
    <source>
        <strain evidence="1 2">K1</strain>
    </source>
</reference>
<dbReference type="AlphaFoldDB" id="I0W8Z1"/>
<dbReference type="PANTHER" id="PTHR41368:SF1">
    <property type="entry name" value="PROTEIN YGHO"/>
    <property type="match status" value="1"/>
</dbReference>
<dbReference type="Proteomes" id="UP000005938">
    <property type="component" value="Unassembled WGS sequence"/>
</dbReference>
<dbReference type="Gene3D" id="3.40.630.30">
    <property type="match status" value="1"/>
</dbReference>
<sequence>MIVIKKCTTDKEIKAFVKFPFLLYKNSPYWVPPIINDEVASFNPLKNPVFEHAEATFYMAYRNERPVGRICVIINWQEVREQNIKKVRFGWMDMVDDIEVTKALLSKVSEHGKANGLEYMEGPIGFSNMDKVGVQTEGFDQLGTMITWYNHSYYKDHFIQLGFEKEKGYIESYFSFHNVKPDFFIKASAMISKRYELRALNFKTTKEVLPYVDRMFDLFNDSYSKLSSFVAISEKQKAYFKEKYINFINPEYIKFIVDKDDQLVSFSIVMPSFSQALQKAKGKLFPFGIFHLLHARKHSKEVVFYLIGIRPEYQNKGVTAMIFNEYYPVFKAKGIERCIRTPELEENQAIHQLWKHFDPTIHVKRVTFKKEI</sequence>